<dbReference type="PANTHER" id="PTHR34979">
    <property type="entry name" value="INNER MEMBRANE PROTEIN YGAZ"/>
    <property type="match status" value="1"/>
</dbReference>
<gene>
    <name evidence="9" type="primary">azlC2</name>
    <name evidence="9" type="ORF">FFIC_283750</name>
</gene>
<dbReference type="GO" id="GO:1903785">
    <property type="term" value="P:L-valine transmembrane transport"/>
    <property type="evidence" value="ECO:0007669"/>
    <property type="project" value="TreeGrafter"/>
</dbReference>
<organism evidence="9 10">
    <name type="scientific">Fructobacillus ficulneus</name>
    <dbReference type="NCBI Taxonomy" id="157463"/>
    <lineage>
        <taxon>Bacteria</taxon>
        <taxon>Bacillati</taxon>
        <taxon>Bacillota</taxon>
        <taxon>Bacilli</taxon>
        <taxon>Lactobacillales</taxon>
        <taxon>Lactobacillaceae</taxon>
        <taxon>Fructobacillus</taxon>
    </lineage>
</organism>
<name>A0A0K8MIR9_9LACO</name>
<comment type="subcellular location">
    <subcellularLocation>
        <location evidence="1">Cell membrane</location>
        <topology evidence="1">Multi-pass membrane protein</topology>
    </subcellularLocation>
</comment>
<evidence type="ECO:0000256" key="6">
    <source>
        <dbReference type="ARBA" id="ARBA00022989"/>
    </source>
</evidence>
<keyword evidence="6 8" id="KW-1133">Transmembrane helix</keyword>
<dbReference type="Proteomes" id="UP000253891">
    <property type="component" value="Unassembled WGS sequence"/>
</dbReference>
<evidence type="ECO:0000256" key="2">
    <source>
        <dbReference type="ARBA" id="ARBA00010735"/>
    </source>
</evidence>
<dbReference type="EMBL" id="DF968005">
    <property type="protein sequence ID" value="GAP00358.1"/>
    <property type="molecule type" value="Genomic_DNA"/>
</dbReference>
<protein>
    <submittedName>
        <fullName evidence="9">LIV-E family branched chain amino acid permease AzlC</fullName>
    </submittedName>
</protein>
<feature type="transmembrane region" description="Helical" evidence="8">
    <location>
        <begin position="44"/>
        <end position="63"/>
    </location>
</feature>
<keyword evidence="4" id="KW-1003">Cell membrane</keyword>
<evidence type="ECO:0000256" key="1">
    <source>
        <dbReference type="ARBA" id="ARBA00004651"/>
    </source>
</evidence>
<dbReference type="InterPro" id="IPR011606">
    <property type="entry name" value="Brnchd-chn_aa_trnsp_permease"/>
</dbReference>
<dbReference type="OrthoDB" id="3181706at2"/>
<proteinExistence type="inferred from homology"/>
<evidence type="ECO:0000313" key="9">
    <source>
        <dbReference type="EMBL" id="GAP00358.1"/>
    </source>
</evidence>
<dbReference type="Pfam" id="PF03591">
    <property type="entry name" value="AzlC"/>
    <property type="match status" value="1"/>
</dbReference>
<evidence type="ECO:0000256" key="4">
    <source>
        <dbReference type="ARBA" id="ARBA00022475"/>
    </source>
</evidence>
<dbReference type="AlphaFoldDB" id="A0A0K8MIR9"/>
<dbReference type="GO" id="GO:0005886">
    <property type="term" value="C:plasma membrane"/>
    <property type="evidence" value="ECO:0007669"/>
    <property type="project" value="UniProtKB-SubCell"/>
</dbReference>
<keyword evidence="3" id="KW-0813">Transport</keyword>
<keyword evidence="7 8" id="KW-0472">Membrane</keyword>
<dbReference type="PANTHER" id="PTHR34979:SF1">
    <property type="entry name" value="INNER MEMBRANE PROTEIN YGAZ"/>
    <property type="match status" value="1"/>
</dbReference>
<feature type="transmembrane region" description="Helical" evidence="8">
    <location>
        <begin position="70"/>
        <end position="91"/>
    </location>
</feature>
<accession>A0A0K8MIR9</accession>
<feature type="transmembrane region" description="Helical" evidence="8">
    <location>
        <begin position="12"/>
        <end position="32"/>
    </location>
</feature>
<keyword evidence="10" id="KW-1185">Reference proteome</keyword>
<feature type="transmembrane region" description="Helical" evidence="8">
    <location>
        <begin position="140"/>
        <end position="158"/>
    </location>
</feature>
<reference evidence="9 10" key="1">
    <citation type="journal article" date="2015" name="BMC Genomics">
        <title>Comparative genomics of Fructobacillus spp. and Leuconostoc spp. reveals niche-specific evolution of Fructobacillus spp.</title>
        <authorList>
            <person name="Endo A."/>
            <person name="Tanizawa Y."/>
            <person name="Tanaka N."/>
            <person name="Maeno S."/>
            <person name="Kumar H."/>
            <person name="Shiwa Y."/>
            <person name="Okada S."/>
            <person name="Yoshikawa H."/>
            <person name="Dicks L."/>
            <person name="Nakagawa J."/>
            <person name="Arita M."/>
        </authorList>
    </citation>
    <scope>NUCLEOTIDE SEQUENCE [LARGE SCALE GENOMIC DNA]</scope>
    <source>
        <strain evidence="9 10">JCM 12225</strain>
    </source>
</reference>
<sequence length="233" mass="26666">MANRKETFLFAFRKSLPIMTGFLFLGMTYGIYMNQQGFNFLYPTLMALTIYGGSVEFIIANLLTKAFDPWAVLIVTLIVSSRHLFYAISMLDRYGNTGWRKPFLIFGMSDETFSLNYSTKVPLEFDKKKVMFTITILNQIYWVSGACLGGLFGSLIAINVKGLSFVMTALFIVMMTDQFLREDHHFSSLTGLFLSLGILAVTGKTYFMPITLFLLVVIFAILEKRKERFYDFD</sequence>
<dbReference type="STRING" id="157463.GCA_001047075_01249"/>
<evidence type="ECO:0000256" key="7">
    <source>
        <dbReference type="ARBA" id="ARBA00023136"/>
    </source>
</evidence>
<evidence type="ECO:0000256" key="8">
    <source>
        <dbReference type="SAM" id="Phobius"/>
    </source>
</evidence>
<dbReference type="RefSeq" id="WP_061993659.1">
    <property type="nucleotide sequence ID" value="NZ_DF968005.1"/>
</dbReference>
<evidence type="ECO:0000256" key="5">
    <source>
        <dbReference type="ARBA" id="ARBA00022692"/>
    </source>
</evidence>
<comment type="similarity">
    <text evidence="2">Belongs to the AzlC family.</text>
</comment>
<feature type="transmembrane region" description="Helical" evidence="8">
    <location>
        <begin position="192"/>
        <end position="222"/>
    </location>
</feature>
<evidence type="ECO:0000313" key="10">
    <source>
        <dbReference type="Proteomes" id="UP000253891"/>
    </source>
</evidence>
<evidence type="ECO:0000256" key="3">
    <source>
        <dbReference type="ARBA" id="ARBA00022448"/>
    </source>
</evidence>
<keyword evidence="5 8" id="KW-0812">Transmembrane</keyword>
<feature type="transmembrane region" description="Helical" evidence="8">
    <location>
        <begin position="163"/>
        <end position="180"/>
    </location>
</feature>